<protein>
    <submittedName>
        <fullName evidence="2">Putative ovule protein</fullName>
    </submittedName>
</protein>
<dbReference type="AlphaFoldDB" id="A0A0V0GKA3"/>
<sequence>MTTRLHHHCSETATKNRPLKSNPFLPEMATSNPYLRQTTRQQPSPTQNRPLETLISGQNTSKTPPK</sequence>
<feature type="region of interest" description="Disordered" evidence="1">
    <location>
        <begin position="1"/>
        <end position="66"/>
    </location>
</feature>
<organism evidence="2">
    <name type="scientific">Solanum chacoense</name>
    <name type="common">Chaco potato</name>
    <dbReference type="NCBI Taxonomy" id="4108"/>
    <lineage>
        <taxon>Eukaryota</taxon>
        <taxon>Viridiplantae</taxon>
        <taxon>Streptophyta</taxon>
        <taxon>Embryophyta</taxon>
        <taxon>Tracheophyta</taxon>
        <taxon>Spermatophyta</taxon>
        <taxon>Magnoliopsida</taxon>
        <taxon>eudicotyledons</taxon>
        <taxon>Gunneridae</taxon>
        <taxon>Pentapetalae</taxon>
        <taxon>asterids</taxon>
        <taxon>lamiids</taxon>
        <taxon>Solanales</taxon>
        <taxon>Solanaceae</taxon>
        <taxon>Solanoideae</taxon>
        <taxon>Solaneae</taxon>
        <taxon>Solanum</taxon>
    </lineage>
</organism>
<reference evidence="2" key="1">
    <citation type="submission" date="2015-12" db="EMBL/GenBank/DDBJ databases">
        <title>Gene expression during late stages of embryo sac development: a critical building block for successful pollen-pistil interactions.</title>
        <authorList>
            <person name="Liu Y."/>
            <person name="Joly V."/>
            <person name="Sabar M."/>
            <person name="Matton D.P."/>
        </authorList>
    </citation>
    <scope>NUCLEOTIDE SEQUENCE</scope>
</reference>
<accession>A0A0V0GKA3</accession>
<proteinExistence type="predicted"/>
<dbReference type="EMBL" id="GEDG01037209">
    <property type="protein sequence ID" value="JAP08269.1"/>
    <property type="molecule type" value="Transcribed_RNA"/>
</dbReference>
<feature type="compositionally biased region" description="Polar residues" evidence="1">
    <location>
        <begin position="55"/>
        <end position="66"/>
    </location>
</feature>
<evidence type="ECO:0000256" key="1">
    <source>
        <dbReference type="SAM" id="MobiDB-lite"/>
    </source>
</evidence>
<name>A0A0V0GKA3_SOLCH</name>
<evidence type="ECO:0000313" key="2">
    <source>
        <dbReference type="EMBL" id="JAP08269.1"/>
    </source>
</evidence>
<feature type="compositionally biased region" description="Low complexity" evidence="1">
    <location>
        <begin position="36"/>
        <end position="50"/>
    </location>
</feature>